<dbReference type="Proteomes" id="UP000292884">
    <property type="component" value="Unassembled WGS sequence"/>
</dbReference>
<dbReference type="CDD" id="cd00093">
    <property type="entry name" value="HTH_XRE"/>
    <property type="match status" value="1"/>
</dbReference>
<dbReference type="AlphaFoldDB" id="A0A4R0N1Z0"/>
<dbReference type="PROSITE" id="PS50943">
    <property type="entry name" value="HTH_CROC1"/>
    <property type="match status" value="1"/>
</dbReference>
<dbReference type="RefSeq" id="WP_131551571.1">
    <property type="nucleotide sequence ID" value="NZ_SJSK01000001.1"/>
</dbReference>
<keyword evidence="4" id="KW-1185">Reference proteome</keyword>
<evidence type="ECO:0000313" key="4">
    <source>
        <dbReference type="Proteomes" id="UP000292884"/>
    </source>
</evidence>
<dbReference type="EMBL" id="SJSK01000001">
    <property type="protein sequence ID" value="TCC93705.1"/>
    <property type="molecule type" value="Genomic_DNA"/>
</dbReference>
<dbReference type="Gene3D" id="1.10.260.40">
    <property type="entry name" value="lambda repressor-like DNA-binding domains"/>
    <property type="match status" value="1"/>
</dbReference>
<dbReference type="SUPFAM" id="SSF47413">
    <property type="entry name" value="lambda repressor-like DNA-binding domains"/>
    <property type="match status" value="1"/>
</dbReference>
<comment type="caution">
    <text evidence="3">The sequence shown here is derived from an EMBL/GenBank/DDBJ whole genome shotgun (WGS) entry which is preliminary data.</text>
</comment>
<sequence>MYGMKLRLVRELRGLSQENVANRLGIAQNTYSKYENNQIKISAEMMEKLAEVLEVSPMDIMGQVPAVINFEQNQGTLFGNIETLVVGQKELYEQIIKSKDEEIARLVKLLDSMMKK</sequence>
<feature type="domain" description="HTH cro/C1-type" evidence="2">
    <location>
        <begin position="6"/>
        <end position="60"/>
    </location>
</feature>
<dbReference type="GO" id="GO:0003677">
    <property type="term" value="F:DNA binding"/>
    <property type="evidence" value="ECO:0007669"/>
    <property type="project" value="UniProtKB-KW"/>
</dbReference>
<dbReference type="SMART" id="SM00530">
    <property type="entry name" value="HTH_XRE"/>
    <property type="match status" value="1"/>
</dbReference>
<dbReference type="Pfam" id="PF01381">
    <property type="entry name" value="HTH_3"/>
    <property type="match status" value="1"/>
</dbReference>
<evidence type="ECO:0000256" key="1">
    <source>
        <dbReference type="ARBA" id="ARBA00023125"/>
    </source>
</evidence>
<evidence type="ECO:0000313" key="3">
    <source>
        <dbReference type="EMBL" id="TCC93705.1"/>
    </source>
</evidence>
<dbReference type="OrthoDB" id="680346at2"/>
<keyword evidence="1" id="KW-0238">DNA-binding</keyword>
<dbReference type="InterPro" id="IPR001387">
    <property type="entry name" value="Cro/C1-type_HTH"/>
</dbReference>
<accession>A0A4R0N1Z0</accession>
<proteinExistence type="predicted"/>
<reference evidence="3 4" key="1">
    <citation type="submission" date="2019-02" db="EMBL/GenBank/DDBJ databases">
        <title>Pedobacter sp. RP-1-13 sp. nov., isolated from Arctic soil.</title>
        <authorList>
            <person name="Dahal R.H."/>
        </authorList>
    </citation>
    <scope>NUCLEOTIDE SEQUENCE [LARGE SCALE GENOMIC DNA]</scope>
    <source>
        <strain evidence="3 4">RP-1-13</strain>
    </source>
</reference>
<evidence type="ECO:0000259" key="2">
    <source>
        <dbReference type="PROSITE" id="PS50943"/>
    </source>
</evidence>
<dbReference type="PANTHER" id="PTHR46558:SF11">
    <property type="entry name" value="HTH-TYPE TRANSCRIPTIONAL REGULATOR XRE"/>
    <property type="match status" value="1"/>
</dbReference>
<organism evidence="3 4">
    <name type="scientific">Pedobacter frigiditerrae</name>
    <dbReference type="NCBI Taxonomy" id="2530452"/>
    <lineage>
        <taxon>Bacteria</taxon>
        <taxon>Pseudomonadati</taxon>
        <taxon>Bacteroidota</taxon>
        <taxon>Sphingobacteriia</taxon>
        <taxon>Sphingobacteriales</taxon>
        <taxon>Sphingobacteriaceae</taxon>
        <taxon>Pedobacter</taxon>
    </lineage>
</organism>
<dbReference type="InterPro" id="IPR010982">
    <property type="entry name" value="Lambda_DNA-bd_dom_sf"/>
</dbReference>
<gene>
    <name evidence="3" type="ORF">EZ428_02740</name>
</gene>
<name>A0A4R0N1Z0_9SPHI</name>
<protein>
    <submittedName>
        <fullName evidence="3">XRE family transcriptional regulator</fullName>
    </submittedName>
</protein>
<dbReference type="PANTHER" id="PTHR46558">
    <property type="entry name" value="TRACRIPTIONAL REGULATORY PROTEIN-RELATED-RELATED"/>
    <property type="match status" value="1"/>
</dbReference>